<name>A0LL46_SYNFM</name>
<dbReference type="InterPro" id="IPR009040">
    <property type="entry name" value="Ferritin-like_diiron"/>
</dbReference>
<sequence length="163" mass="18406">MSKTEKNLKEAFAGESQANRRYLAYAERAEDEFMHGVAKLFRAVAEAETIHAHKHLRTLGMVKSTAENIKDALEGEVHEFKNMYPQMIEEAKAEGQKSAEISFHHANEVEKIHAKLYEKALEDPANFPVQDYYVCKICGYTVGKEAPEKCPVCGANQKAFKKV</sequence>
<organism evidence="5 6">
    <name type="scientific">Syntrophobacter fumaroxidans (strain DSM 10017 / MPOB)</name>
    <dbReference type="NCBI Taxonomy" id="335543"/>
    <lineage>
        <taxon>Bacteria</taxon>
        <taxon>Pseudomonadati</taxon>
        <taxon>Thermodesulfobacteriota</taxon>
        <taxon>Syntrophobacteria</taxon>
        <taxon>Syntrophobacterales</taxon>
        <taxon>Syntrophobacteraceae</taxon>
        <taxon>Syntrophobacter</taxon>
    </lineage>
</organism>
<dbReference type="RefSeq" id="WP_011699316.1">
    <property type="nucleotide sequence ID" value="NC_008554.1"/>
</dbReference>
<dbReference type="Proteomes" id="UP000001784">
    <property type="component" value="Chromosome"/>
</dbReference>
<dbReference type="GO" id="GO:0016491">
    <property type="term" value="F:oxidoreductase activity"/>
    <property type="evidence" value="ECO:0007669"/>
    <property type="project" value="InterPro"/>
</dbReference>
<proteinExistence type="predicted"/>
<evidence type="ECO:0000256" key="1">
    <source>
        <dbReference type="ARBA" id="ARBA00022448"/>
    </source>
</evidence>
<dbReference type="InterPro" id="IPR024934">
    <property type="entry name" value="Rubredoxin-like_dom"/>
</dbReference>
<dbReference type="Gene3D" id="1.20.1260.10">
    <property type="match status" value="1"/>
</dbReference>
<dbReference type="InParanoid" id="A0LL46"/>
<gene>
    <name evidence="5" type="ordered locus">Sfum_2468</name>
</gene>
<dbReference type="HOGENOM" id="CLU_095256_1_0_7"/>
<evidence type="ECO:0000313" key="5">
    <source>
        <dbReference type="EMBL" id="ABK18148.1"/>
    </source>
</evidence>
<evidence type="ECO:0000259" key="3">
    <source>
        <dbReference type="PROSITE" id="PS50903"/>
    </source>
</evidence>
<feature type="domain" description="Rubredoxin-like" evidence="3">
    <location>
        <begin position="130"/>
        <end position="163"/>
    </location>
</feature>
<dbReference type="AlphaFoldDB" id="A0LL46"/>
<dbReference type="SUPFAM" id="SSF47240">
    <property type="entry name" value="Ferritin-like"/>
    <property type="match status" value="1"/>
</dbReference>
<dbReference type="CDD" id="cd01041">
    <property type="entry name" value="Rubrerythrin"/>
    <property type="match status" value="1"/>
</dbReference>
<feature type="domain" description="Ferritin-like diiron" evidence="4">
    <location>
        <begin position="1"/>
        <end position="128"/>
    </location>
</feature>
<dbReference type="Pfam" id="PF02915">
    <property type="entry name" value="Rubrerythrin"/>
    <property type="match status" value="1"/>
</dbReference>
<protein>
    <submittedName>
        <fullName evidence="5">Rubrerythrin</fullName>
    </submittedName>
</protein>
<dbReference type="PANTHER" id="PTHR33746:SF4">
    <property type="entry name" value="RUBRERYTHRIN"/>
    <property type="match status" value="1"/>
</dbReference>
<dbReference type="Gene3D" id="2.20.28.10">
    <property type="match status" value="1"/>
</dbReference>
<accession>A0LL46</accession>
<dbReference type="OrthoDB" id="9799749at2"/>
<dbReference type="PANTHER" id="PTHR33746">
    <property type="entry name" value="RUBRERYTHRIN"/>
    <property type="match status" value="1"/>
</dbReference>
<dbReference type="GO" id="GO:0005506">
    <property type="term" value="F:iron ion binding"/>
    <property type="evidence" value="ECO:0007669"/>
    <property type="project" value="InterPro"/>
</dbReference>
<reference evidence="5 6" key="1">
    <citation type="submission" date="2006-10" db="EMBL/GenBank/DDBJ databases">
        <title>Complete sequence of Syntrophobacter fumaroxidans MPOB.</title>
        <authorList>
            <consortium name="US DOE Joint Genome Institute"/>
            <person name="Copeland A."/>
            <person name="Lucas S."/>
            <person name="Lapidus A."/>
            <person name="Barry K."/>
            <person name="Detter J.C."/>
            <person name="Glavina del Rio T."/>
            <person name="Hammon N."/>
            <person name="Israni S."/>
            <person name="Pitluck S."/>
            <person name="Goltsman E.G."/>
            <person name="Martinez M."/>
            <person name="Schmutz J."/>
            <person name="Larimer F."/>
            <person name="Land M."/>
            <person name="Hauser L."/>
            <person name="Kyrpides N."/>
            <person name="Kim E."/>
            <person name="Boone D.R."/>
            <person name="Brockman F."/>
            <person name="Culley D."/>
            <person name="Ferry J."/>
            <person name="Gunsalus R."/>
            <person name="McInerney M.J."/>
            <person name="Morrison M."/>
            <person name="Plugge C."/>
            <person name="Rohlin L."/>
            <person name="Scholten J."/>
            <person name="Sieber J."/>
            <person name="Stams A.J.M."/>
            <person name="Worm P."/>
            <person name="Henstra A.M."/>
            <person name="Richardson P."/>
        </authorList>
    </citation>
    <scope>NUCLEOTIDE SEQUENCE [LARGE SCALE GENOMIC DNA]</scope>
    <source>
        <strain evidence="6">DSM 10017 / MPOB</strain>
    </source>
</reference>
<dbReference type="SUPFAM" id="SSF57802">
    <property type="entry name" value="Rubredoxin-like"/>
    <property type="match status" value="1"/>
</dbReference>
<dbReference type="KEGG" id="sfu:Sfum_2468"/>
<dbReference type="InterPro" id="IPR048574">
    <property type="entry name" value="RUBY_RBDX"/>
</dbReference>
<dbReference type="PROSITE" id="PS50903">
    <property type="entry name" value="RUBREDOXIN_LIKE"/>
    <property type="match status" value="1"/>
</dbReference>
<dbReference type="Pfam" id="PF21349">
    <property type="entry name" value="RUBY_RBDX"/>
    <property type="match status" value="1"/>
</dbReference>
<keyword evidence="6" id="KW-1185">Reference proteome</keyword>
<dbReference type="PROSITE" id="PS50905">
    <property type="entry name" value="FERRITIN_LIKE"/>
    <property type="match status" value="1"/>
</dbReference>
<dbReference type="InterPro" id="IPR009078">
    <property type="entry name" value="Ferritin-like_SF"/>
</dbReference>
<keyword evidence="2" id="KW-0249">Electron transport</keyword>
<evidence type="ECO:0000259" key="4">
    <source>
        <dbReference type="PROSITE" id="PS50905"/>
    </source>
</evidence>
<keyword evidence="1" id="KW-0813">Transport</keyword>
<dbReference type="STRING" id="335543.Sfum_2468"/>
<dbReference type="InterPro" id="IPR012347">
    <property type="entry name" value="Ferritin-like"/>
</dbReference>
<dbReference type="EMBL" id="CP000478">
    <property type="protein sequence ID" value="ABK18148.1"/>
    <property type="molecule type" value="Genomic_DNA"/>
</dbReference>
<dbReference type="InterPro" id="IPR052753">
    <property type="entry name" value="Rbr2/Nigerythrin"/>
</dbReference>
<dbReference type="CDD" id="cd00729">
    <property type="entry name" value="rubredoxin_SM"/>
    <property type="match status" value="1"/>
</dbReference>
<dbReference type="InterPro" id="IPR003251">
    <property type="entry name" value="Rr_diiron-bd_dom"/>
</dbReference>
<dbReference type="eggNOG" id="COG1592">
    <property type="taxonomic scope" value="Bacteria"/>
</dbReference>
<evidence type="ECO:0000313" key="6">
    <source>
        <dbReference type="Proteomes" id="UP000001784"/>
    </source>
</evidence>
<evidence type="ECO:0000256" key="2">
    <source>
        <dbReference type="ARBA" id="ARBA00022982"/>
    </source>
</evidence>